<evidence type="ECO:0000313" key="2">
    <source>
        <dbReference type="Proteomes" id="UP000189661"/>
    </source>
</evidence>
<dbReference type="RefSeq" id="WP_071154191.1">
    <property type="nucleotide sequence ID" value="NZ_CP019401.1"/>
</dbReference>
<sequence>MNKKQAQIKLTAILSNQKTVSVAKLSKLLEALKTEQEIEYLKGRLKKNEKTISKMSAEIHKRKGRVG</sequence>
<protein>
    <submittedName>
        <fullName evidence="1">Uncharacterized protein</fullName>
    </submittedName>
</protein>
<keyword evidence="2" id="KW-1185">Reference proteome</keyword>
<dbReference type="EMBL" id="CP019401">
    <property type="protein sequence ID" value="AQU79744.1"/>
    <property type="molecule type" value="Genomic_DNA"/>
</dbReference>
<evidence type="ECO:0000313" key="1">
    <source>
        <dbReference type="EMBL" id="AQU79744.1"/>
    </source>
</evidence>
<reference evidence="1 2" key="1">
    <citation type="submission" date="2017-01" db="EMBL/GenBank/DDBJ databases">
        <title>Planococcus faecalis genome complete sequence.</title>
        <authorList>
            <person name="Lee P.C."/>
        </authorList>
    </citation>
    <scope>NUCLEOTIDE SEQUENCE [LARGE SCALE GENOMIC DNA]</scope>
    <source>
        <strain evidence="1 2">AJ003</strain>
    </source>
</reference>
<organism evidence="1 2">
    <name type="scientific">Planococcus faecalis</name>
    <dbReference type="NCBI Taxonomy" id="1598147"/>
    <lineage>
        <taxon>Bacteria</taxon>
        <taxon>Bacillati</taxon>
        <taxon>Bacillota</taxon>
        <taxon>Bacilli</taxon>
        <taxon>Bacillales</taxon>
        <taxon>Caryophanaceae</taxon>
        <taxon>Planococcus</taxon>
    </lineage>
</organism>
<dbReference type="Proteomes" id="UP000189661">
    <property type="component" value="Chromosome"/>
</dbReference>
<gene>
    <name evidence="1" type="ORF">AJGP001_10915</name>
</gene>
<accession>A0ABM6IUN8</accession>
<proteinExistence type="predicted"/>
<name>A0ABM6IUN8_9BACL</name>